<organism evidence="3">
    <name type="scientific">Nippostrongylus brasiliensis</name>
    <name type="common">Rat hookworm</name>
    <dbReference type="NCBI Taxonomy" id="27835"/>
    <lineage>
        <taxon>Eukaryota</taxon>
        <taxon>Metazoa</taxon>
        <taxon>Ecdysozoa</taxon>
        <taxon>Nematoda</taxon>
        <taxon>Chromadorea</taxon>
        <taxon>Rhabditida</taxon>
        <taxon>Rhabditina</taxon>
        <taxon>Rhabditomorpha</taxon>
        <taxon>Strongyloidea</taxon>
        <taxon>Heligmosomidae</taxon>
        <taxon>Nippostrongylus</taxon>
    </lineage>
</organism>
<evidence type="ECO:0000313" key="3">
    <source>
        <dbReference type="WBParaSite" id="NBR_0000191601-mRNA-1"/>
    </source>
</evidence>
<protein>
    <submittedName>
        <fullName evidence="1 3">Uncharacterized protein</fullName>
    </submittedName>
</protein>
<dbReference type="AlphaFoldDB" id="A0A0N4XHB4"/>
<gene>
    <name evidence="1" type="ORF">NBR_LOCUS1917</name>
</gene>
<dbReference type="OMA" id="CHITSIT"/>
<proteinExistence type="predicted"/>
<reference evidence="3" key="1">
    <citation type="submission" date="2017-02" db="UniProtKB">
        <authorList>
            <consortium name="WormBaseParasite"/>
        </authorList>
    </citation>
    <scope>IDENTIFICATION</scope>
</reference>
<evidence type="ECO:0000313" key="1">
    <source>
        <dbReference type="EMBL" id="VDL65506.1"/>
    </source>
</evidence>
<evidence type="ECO:0000313" key="2">
    <source>
        <dbReference type="Proteomes" id="UP000271162"/>
    </source>
</evidence>
<sequence length="123" mass="14046">MSALLWLKKANATGDPLEKRVQVGIILHYRKARAKSQIRRFDEMMSRIDRGTFTGTPLSTNEQVLRAVCKCNIERNVYRDLYRVDPLSPIAFECDATTGTENRLPPTPIIWRTLSSCNSKSFV</sequence>
<reference evidence="1 2" key="2">
    <citation type="submission" date="2018-11" db="EMBL/GenBank/DDBJ databases">
        <authorList>
            <consortium name="Pathogen Informatics"/>
        </authorList>
    </citation>
    <scope>NUCLEOTIDE SEQUENCE [LARGE SCALE GENOMIC DNA]</scope>
</reference>
<dbReference type="Proteomes" id="UP000271162">
    <property type="component" value="Unassembled WGS sequence"/>
</dbReference>
<dbReference type="WBParaSite" id="NBR_0000191601-mRNA-1">
    <property type="protein sequence ID" value="NBR_0000191601-mRNA-1"/>
    <property type="gene ID" value="NBR_0000191601"/>
</dbReference>
<keyword evidence="2" id="KW-1185">Reference proteome</keyword>
<dbReference type="EMBL" id="UYSL01001834">
    <property type="protein sequence ID" value="VDL65506.1"/>
    <property type="molecule type" value="Genomic_DNA"/>
</dbReference>
<name>A0A0N4XHB4_NIPBR</name>
<accession>A0A0N4XHB4</accession>